<dbReference type="Pfam" id="PF13360">
    <property type="entry name" value="PQQ_2"/>
    <property type="match status" value="2"/>
</dbReference>
<evidence type="ECO:0000259" key="7">
    <source>
        <dbReference type="PROSITE" id="PS50011"/>
    </source>
</evidence>
<feature type="region of interest" description="Disordered" evidence="6">
    <location>
        <begin position="269"/>
        <end position="339"/>
    </location>
</feature>
<dbReference type="PROSITE" id="PS00108">
    <property type="entry name" value="PROTEIN_KINASE_ST"/>
    <property type="match status" value="1"/>
</dbReference>
<keyword evidence="9" id="KW-1185">Reference proteome</keyword>
<keyword evidence="3 8" id="KW-0418">Kinase</keyword>
<accession>A0A9X2M1I7</accession>
<evidence type="ECO:0000256" key="3">
    <source>
        <dbReference type="ARBA" id="ARBA00022777"/>
    </source>
</evidence>
<sequence length="755" mass="79864">MGETEMALRAGDPESIGGYALERRLGRGGMGTVYLARSRSGRRLALKVVHQQFADDDEFRVRFRQEVAAARRVSGAFTAAVVDADPDAVLPWMATSYVRGHTLAERVAADGPLRGAELRRLAIGLVEALRDIHRAGVVHRDLKPANIVLSEEGPRVIDFGISRAADHQTLTMTGRVMGTPPFMSPEQLRDPREVGPESDVFSLATVVVYAATGHSPFDADSPYMTAYQVVYEPPELDAVTGPLRDAVADCLDKDPSARPVLDELLERLGRLPEDDTDADGTDTDGTDADGTDTDGTDTDGAGSDSTNAGGTNPDGTGDRGTDEADAVPTEVGRAPRRPPLRSRPLVAAAAAAGLVAAVVGTIVVLRAGSGPGGGPDARPTTGSSANPALPSGWRPWQRTLAKSGGDVMTRVDGTPRTVSGLTGRRCLASGTDLYCGGSGVTLTRLDARGRVAWQRPTKPGDLIGVADGLVLGTVEESDGTTRLEGYRTRDGERVWKTDIGSSYQGAVFQRGRHHAVLTQSWDEETFQAVDVRTGGTLWSRRIAHGLSCGPDVVAGRPLADCGPVEDRGDPDTPNRLYALSPTTGAPERIATLGSGSFLAERSGDLLYLEERGDDYTDLLFLGTDGGRERRVKLPPGLSARQTTPTLVGDTLYFVRQNGEVTAVSTAGKRLWSRATQVEWLGPPVVSGRRDALYLGTAAGRVIALDRGDGRVLWRGEARTDPGGIPAELTLNGDALTTVYGFDSVEAAGSDVSRGG</sequence>
<dbReference type="PROSITE" id="PS00107">
    <property type="entry name" value="PROTEIN_KINASE_ATP"/>
    <property type="match status" value="1"/>
</dbReference>
<feature type="region of interest" description="Disordered" evidence="6">
    <location>
        <begin position="370"/>
        <end position="393"/>
    </location>
</feature>
<protein>
    <submittedName>
        <fullName evidence="8">Serine/threonine-protein kinase</fullName>
    </submittedName>
</protein>
<dbReference type="GO" id="GO:0004674">
    <property type="term" value="F:protein serine/threonine kinase activity"/>
    <property type="evidence" value="ECO:0007669"/>
    <property type="project" value="TreeGrafter"/>
</dbReference>
<gene>
    <name evidence="8" type="ORF">NQU54_30065</name>
</gene>
<evidence type="ECO:0000313" key="9">
    <source>
        <dbReference type="Proteomes" id="UP001142400"/>
    </source>
</evidence>
<evidence type="ECO:0000256" key="6">
    <source>
        <dbReference type="SAM" id="MobiDB-lite"/>
    </source>
</evidence>
<proteinExistence type="predicted"/>
<dbReference type="CDD" id="cd14014">
    <property type="entry name" value="STKc_PknB_like"/>
    <property type="match status" value="1"/>
</dbReference>
<comment type="caution">
    <text evidence="8">The sequence shown here is derived from an EMBL/GenBank/DDBJ whole genome shotgun (WGS) entry which is preliminary data.</text>
</comment>
<dbReference type="SUPFAM" id="SSF56112">
    <property type="entry name" value="Protein kinase-like (PK-like)"/>
    <property type="match status" value="1"/>
</dbReference>
<dbReference type="AlphaFoldDB" id="A0A9X2M1I7"/>
<dbReference type="InterPro" id="IPR000719">
    <property type="entry name" value="Prot_kinase_dom"/>
</dbReference>
<dbReference type="SMART" id="SM00220">
    <property type="entry name" value="S_TKc"/>
    <property type="match status" value="1"/>
</dbReference>
<dbReference type="Pfam" id="PF00069">
    <property type="entry name" value="Pkinase"/>
    <property type="match status" value="1"/>
</dbReference>
<evidence type="ECO:0000313" key="8">
    <source>
        <dbReference type="EMBL" id="MCQ8833185.1"/>
    </source>
</evidence>
<evidence type="ECO:0000256" key="2">
    <source>
        <dbReference type="ARBA" id="ARBA00022741"/>
    </source>
</evidence>
<dbReference type="PROSITE" id="PS50011">
    <property type="entry name" value="PROTEIN_KINASE_DOM"/>
    <property type="match status" value="1"/>
</dbReference>
<dbReference type="Gene3D" id="1.10.510.10">
    <property type="entry name" value="Transferase(Phosphotransferase) domain 1"/>
    <property type="match status" value="1"/>
</dbReference>
<dbReference type="SMART" id="SM00564">
    <property type="entry name" value="PQQ"/>
    <property type="match status" value="3"/>
</dbReference>
<reference evidence="8" key="1">
    <citation type="submission" date="2022-06" db="EMBL/GenBank/DDBJ databases">
        <title>WGS of actinobacteria.</title>
        <authorList>
            <person name="Thawai C."/>
        </authorList>
    </citation>
    <scope>NUCLEOTIDE SEQUENCE</scope>
    <source>
        <strain evidence="8">DSM 42010</strain>
    </source>
</reference>
<dbReference type="GO" id="GO:0005524">
    <property type="term" value="F:ATP binding"/>
    <property type="evidence" value="ECO:0007669"/>
    <property type="project" value="UniProtKB-UniRule"/>
</dbReference>
<name>A0A9X2M1I7_STRMQ</name>
<dbReference type="EMBL" id="JANIIC010000041">
    <property type="protein sequence ID" value="MCQ8833185.1"/>
    <property type="molecule type" value="Genomic_DNA"/>
</dbReference>
<dbReference type="Proteomes" id="UP001142400">
    <property type="component" value="Unassembled WGS sequence"/>
</dbReference>
<dbReference type="InterPro" id="IPR011009">
    <property type="entry name" value="Kinase-like_dom_sf"/>
</dbReference>
<keyword evidence="2 5" id="KW-0547">Nucleotide-binding</keyword>
<dbReference type="PANTHER" id="PTHR43289:SF34">
    <property type="entry name" value="SERINE_THREONINE-PROTEIN KINASE YBDM-RELATED"/>
    <property type="match status" value="1"/>
</dbReference>
<dbReference type="PANTHER" id="PTHR43289">
    <property type="entry name" value="MITOGEN-ACTIVATED PROTEIN KINASE KINASE KINASE 20-RELATED"/>
    <property type="match status" value="1"/>
</dbReference>
<keyword evidence="1" id="KW-0808">Transferase</keyword>
<dbReference type="InterPro" id="IPR018391">
    <property type="entry name" value="PQQ_b-propeller_rpt"/>
</dbReference>
<dbReference type="InterPro" id="IPR008271">
    <property type="entry name" value="Ser/Thr_kinase_AS"/>
</dbReference>
<dbReference type="InterPro" id="IPR002372">
    <property type="entry name" value="PQQ_rpt_dom"/>
</dbReference>
<feature type="compositionally biased region" description="Acidic residues" evidence="6">
    <location>
        <begin position="274"/>
        <end position="297"/>
    </location>
</feature>
<feature type="binding site" evidence="5">
    <location>
        <position position="47"/>
    </location>
    <ligand>
        <name>ATP</name>
        <dbReference type="ChEBI" id="CHEBI:30616"/>
    </ligand>
</feature>
<evidence type="ECO:0000256" key="4">
    <source>
        <dbReference type="ARBA" id="ARBA00022840"/>
    </source>
</evidence>
<keyword evidence="4 5" id="KW-0067">ATP-binding</keyword>
<dbReference type="Gene3D" id="2.130.10.10">
    <property type="entry name" value="YVTN repeat-like/Quinoprotein amine dehydrogenase"/>
    <property type="match status" value="2"/>
</dbReference>
<dbReference type="InterPro" id="IPR011047">
    <property type="entry name" value="Quinoprotein_ADH-like_sf"/>
</dbReference>
<dbReference type="InterPro" id="IPR015943">
    <property type="entry name" value="WD40/YVTN_repeat-like_dom_sf"/>
</dbReference>
<dbReference type="SUPFAM" id="SSF50998">
    <property type="entry name" value="Quinoprotein alcohol dehydrogenase-like"/>
    <property type="match status" value="1"/>
</dbReference>
<feature type="domain" description="Protein kinase" evidence="7">
    <location>
        <begin position="19"/>
        <end position="271"/>
    </location>
</feature>
<dbReference type="InterPro" id="IPR017441">
    <property type="entry name" value="Protein_kinase_ATP_BS"/>
</dbReference>
<organism evidence="8 9">
    <name type="scientific">Streptomyces malaysiensis subsp. samsunensis</name>
    <dbReference type="NCBI Taxonomy" id="459658"/>
    <lineage>
        <taxon>Bacteria</taxon>
        <taxon>Bacillati</taxon>
        <taxon>Actinomycetota</taxon>
        <taxon>Actinomycetes</taxon>
        <taxon>Kitasatosporales</taxon>
        <taxon>Streptomycetaceae</taxon>
        <taxon>Streptomyces</taxon>
        <taxon>Streptomyces violaceusniger group</taxon>
    </lineage>
</organism>
<dbReference type="Gene3D" id="3.30.200.20">
    <property type="entry name" value="Phosphorylase Kinase, domain 1"/>
    <property type="match status" value="1"/>
</dbReference>
<evidence type="ECO:0000256" key="5">
    <source>
        <dbReference type="PROSITE-ProRule" id="PRU10141"/>
    </source>
</evidence>
<evidence type="ECO:0000256" key="1">
    <source>
        <dbReference type="ARBA" id="ARBA00022679"/>
    </source>
</evidence>
<dbReference type="SUPFAM" id="SSF69304">
    <property type="entry name" value="Tricorn protease N-terminal domain"/>
    <property type="match status" value="1"/>
</dbReference>